<dbReference type="Proteomes" id="UP000663508">
    <property type="component" value="Chromosome"/>
</dbReference>
<gene>
    <name evidence="2" type="ORF">mvi_59810</name>
</gene>
<dbReference type="EMBL" id="AP024145">
    <property type="protein sequence ID" value="BCM87520.1"/>
    <property type="molecule type" value="Genomic_DNA"/>
</dbReference>
<feature type="compositionally biased region" description="Polar residues" evidence="1">
    <location>
        <begin position="7"/>
        <end position="16"/>
    </location>
</feature>
<name>A0A8H8WZF4_9HYPH</name>
<evidence type="ECO:0000256" key="1">
    <source>
        <dbReference type="SAM" id="MobiDB-lite"/>
    </source>
</evidence>
<proteinExistence type="predicted"/>
<feature type="region of interest" description="Disordered" evidence="1">
    <location>
        <begin position="1"/>
        <end position="31"/>
    </location>
</feature>
<accession>A0A8H8WZF4</accession>
<organism evidence="2 3">
    <name type="scientific">Methylobacterium indicum</name>
    <dbReference type="NCBI Taxonomy" id="1775910"/>
    <lineage>
        <taxon>Bacteria</taxon>
        <taxon>Pseudomonadati</taxon>
        <taxon>Pseudomonadota</taxon>
        <taxon>Alphaproteobacteria</taxon>
        <taxon>Hyphomicrobiales</taxon>
        <taxon>Methylobacteriaceae</taxon>
        <taxon>Methylobacterium</taxon>
    </lineage>
</organism>
<protein>
    <submittedName>
        <fullName evidence="2">Uncharacterized protein</fullName>
    </submittedName>
</protein>
<evidence type="ECO:0000313" key="2">
    <source>
        <dbReference type="EMBL" id="BCM87520.1"/>
    </source>
</evidence>
<evidence type="ECO:0000313" key="3">
    <source>
        <dbReference type="Proteomes" id="UP000663508"/>
    </source>
</evidence>
<dbReference type="KEGG" id="mind:mvi_59810"/>
<dbReference type="AlphaFoldDB" id="A0A8H8WZF4"/>
<reference evidence="2" key="1">
    <citation type="submission" date="2020-11" db="EMBL/GenBank/DDBJ databases">
        <title>Complete genome sequence of a novel pathogenic Methylobacterium strain isolated from rice in Vietnam.</title>
        <authorList>
            <person name="Lai K."/>
            <person name="Okazaki S."/>
            <person name="Higashi K."/>
            <person name="Mori H."/>
            <person name="Toyoda A."/>
            <person name="Kurokawa K."/>
        </authorList>
    </citation>
    <scope>NUCLEOTIDE SEQUENCE</scope>
    <source>
        <strain evidence="2">VL1</strain>
    </source>
</reference>
<sequence>MPATLAATMSQTTAGRSNGERSAASGPGRAWVSGAASMAGSLTSLGHPVGPGSHTGLTPRLAGAVERFFTIRPLKHGENETRLHA</sequence>